<name>A0A378X2U7_9NOCA</name>
<evidence type="ECO:0000313" key="1">
    <source>
        <dbReference type="EMBL" id="SUA47926.1"/>
    </source>
</evidence>
<dbReference type="AlphaFoldDB" id="A0A378X2U7"/>
<gene>
    <name evidence="1" type="ORF">NCTC13184_06470</name>
</gene>
<proteinExistence type="predicted"/>
<dbReference type="Pfam" id="PF14337">
    <property type="entry name" value="Abi_alpha"/>
    <property type="match status" value="1"/>
</dbReference>
<dbReference type="Gene3D" id="3.30.110.190">
    <property type="match status" value="1"/>
</dbReference>
<reference evidence="1 2" key="1">
    <citation type="submission" date="2018-06" db="EMBL/GenBank/DDBJ databases">
        <authorList>
            <consortium name="Pathogen Informatics"/>
            <person name="Doyle S."/>
        </authorList>
    </citation>
    <scope>NUCLEOTIDE SEQUENCE [LARGE SCALE GENOMIC DNA]</scope>
    <source>
        <strain evidence="1 2">NCTC13184</strain>
    </source>
</reference>
<evidence type="ECO:0008006" key="3">
    <source>
        <dbReference type="Google" id="ProtNLM"/>
    </source>
</evidence>
<accession>A0A378X2U7</accession>
<dbReference type="Proteomes" id="UP000255082">
    <property type="component" value="Unassembled WGS sequence"/>
</dbReference>
<dbReference type="InterPro" id="IPR025506">
    <property type="entry name" value="Abi_alpha"/>
</dbReference>
<dbReference type="EMBL" id="UGRU01000001">
    <property type="protein sequence ID" value="SUA47926.1"/>
    <property type="molecule type" value="Genomic_DNA"/>
</dbReference>
<evidence type="ECO:0000313" key="2">
    <source>
        <dbReference type="Proteomes" id="UP000255082"/>
    </source>
</evidence>
<organism evidence="1 2">
    <name type="scientific">Nocardia africana</name>
    <dbReference type="NCBI Taxonomy" id="134964"/>
    <lineage>
        <taxon>Bacteria</taxon>
        <taxon>Bacillati</taxon>
        <taxon>Actinomycetota</taxon>
        <taxon>Actinomycetes</taxon>
        <taxon>Mycobacteriales</taxon>
        <taxon>Nocardiaceae</taxon>
        <taxon>Nocardia</taxon>
    </lineage>
</organism>
<sequence length="314" mass="33222">MAVSGSAPETGDGAEFSIEYAEVVAESGAEEAAGTGATEIETVFPDPDARSTDLVARRSADLMLPEDARPGWAGPVRTTTGVVRVALSAVTEAAAWSLGTAVGVTATVVRGSMSGQPPRHVLSEAGEQVRDSVRRALGIDAAPDGAPAPSAPTLRDRGAELLRRSADVHCEDTDHPAFVRIVAELAPDEARILRFLYLDGPQPALDIRTGRTLGSGTQRIEVGMSLIGETAALRFPDRAITYLTNLRRLGLITADGDQLDNPARYQLLESQPEVRRLLKRGFGTKVVYRSIALTSFGTDFTCACLPVPPLGHAL</sequence>
<protein>
    <recommendedName>
        <fullName evidence="3">DUF4393 domain-containing protein</fullName>
    </recommendedName>
</protein>